<keyword evidence="1" id="KW-0732">Signal</keyword>
<gene>
    <name evidence="2" type="ORF">KC19_VG165400</name>
</gene>
<dbReference type="AlphaFoldDB" id="A0A8T0HRX4"/>
<evidence type="ECO:0000256" key="1">
    <source>
        <dbReference type="SAM" id="SignalP"/>
    </source>
</evidence>
<dbReference type="EMBL" id="CM026426">
    <property type="protein sequence ID" value="KAG0573288.1"/>
    <property type="molecule type" value="Genomic_DNA"/>
</dbReference>
<evidence type="ECO:0000313" key="3">
    <source>
        <dbReference type="Proteomes" id="UP000822688"/>
    </source>
</evidence>
<protein>
    <recommendedName>
        <fullName evidence="4">Secreted protein</fullName>
    </recommendedName>
</protein>
<comment type="caution">
    <text evidence="2">The sequence shown here is derived from an EMBL/GenBank/DDBJ whole genome shotgun (WGS) entry which is preliminary data.</text>
</comment>
<sequence length="100" mass="11572">MFVPVITHLFWSYIRVFVACFRCLFSCRLAPRQVCVGIRGGVVGDRTSRRFSVYHNVYKYCCSGQSGGFQWRGIFLLTSCVFTLCCHPIMKLARLKGRYE</sequence>
<keyword evidence="3" id="KW-1185">Reference proteome</keyword>
<evidence type="ECO:0008006" key="4">
    <source>
        <dbReference type="Google" id="ProtNLM"/>
    </source>
</evidence>
<feature type="chain" id="PRO_5035895763" description="Secreted protein" evidence="1">
    <location>
        <begin position="27"/>
        <end position="100"/>
    </location>
</feature>
<feature type="signal peptide" evidence="1">
    <location>
        <begin position="1"/>
        <end position="26"/>
    </location>
</feature>
<proteinExistence type="predicted"/>
<accession>A0A8T0HRX4</accession>
<reference evidence="2" key="1">
    <citation type="submission" date="2020-06" db="EMBL/GenBank/DDBJ databases">
        <title>WGS assembly of Ceratodon purpureus strain R40.</title>
        <authorList>
            <person name="Carey S.B."/>
            <person name="Jenkins J."/>
            <person name="Shu S."/>
            <person name="Lovell J.T."/>
            <person name="Sreedasyam A."/>
            <person name="Maumus F."/>
            <person name="Tiley G.P."/>
            <person name="Fernandez-Pozo N."/>
            <person name="Barry K."/>
            <person name="Chen C."/>
            <person name="Wang M."/>
            <person name="Lipzen A."/>
            <person name="Daum C."/>
            <person name="Saski C.A."/>
            <person name="Payton A.C."/>
            <person name="Mcbreen J.C."/>
            <person name="Conrad R.E."/>
            <person name="Kollar L.M."/>
            <person name="Olsson S."/>
            <person name="Huttunen S."/>
            <person name="Landis J.B."/>
            <person name="Wickett N.J."/>
            <person name="Johnson M.G."/>
            <person name="Rensing S.A."/>
            <person name="Grimwood J."/>
            <person name="Schmutz J."/>
            <person name="Mcdaniel S.F."/>
        </authorList>
    </citation>
    <scope>NUCLEOTIDE SEQUENCE</scope>
    <source>
        <strain evidence="2">R40</strain>
    </source>
</reference>
<name>A0A8T0HRX4_CERPU</name>
<dbReference type="Proteomes" id="UP000822688">
    <property type="component" value="Chromosome V"/>
</dbReference>
<evidence type="ECO:0000313" key="2">
    <source>
        <dbReference type="EMBL" id="KAG0573288.1"/>
    </source>
</evidence>
<organism evidence="2 3">
    <name type="scientific">Ceratodon purpureus</name>
    <name type="common">Fire moss</name>
    <name type="synonym">Dicranum purpureum</name>
    <dbReference type="NCBI Taxonomy" id="3225"/>
    <lineage>
        <taxon>Eukaryota</taxon>
        <taxon>Viridiplantae</taxon>
        <taxon>Streptophyta</taxon>
        <taxon>Embryophyta</taxon>
        <taxon>Bryophyta</taxon>
        <taxon>Bryophytina</taxon>
        <taxon>Bryopsida</taxon>
        <taxon>Dicranidae</taxon>
        <taxon>Pseudoditrichales</taxon>
        <taxon>Ditrichaceae</taxon>
        <taxon>Ceratodon</taxon>
    </lineage>
</organism>